<dbReference type="GO" id="GO:0022008">
    <property type="term" value="P:neurogenesis"/>
    <property type="evidence" value="ECO:0007669"/>
    <property type="project" value="InterPro"/>
</dbReference>
<sequence>MLSKFTPVQDSSKFATLKKPAKVAIVRQQPSLDREMRGPIADPIYKYSSLTLPSGIVQPQIGPGGPLRYPFYRVQSPQTPRQNSVPNSPCCPNGPLPRVSGRMPQQPLQQRTSALPYATTANTLSCVATPITQRQARYLRKEVKQPTRQSAVPDEAAKTPSSSSSSRDSGIMSQDSSSSIQSFCIEDYNQSNPGGFRTPQCVPRRAKQVTRKTVVEAPAVKYRSGGGTLNRPKVTKSAIATTRLSTGPSTSCTSSPATPRASWNSSPAVVEGEQLKAANKVSRATSVCATGLEHQRRGPSKQVTAGQLASPNGKIPRPTNLAGDKGSRMDKDIGWFAGKIQSFKPEENASSERPSRNSSLPSGSDRCPATGSSHIPTPRAKTLSPPPQFASSSFSTPSTKTPKSPFSLSHPINSLTPDSSSTSTCTLAANPKGSSPSLAGTTTATGCANLDDTPTPSNRSSPEPRPPLASTPSVPLVVVDGKVQEFDKPAMTAPPSPRSPRLSPRLGGAGEDQSFGCSGCGPLSHFKLPYSTPVMQRMQHQQQAGISSSFGKRPLGAEGGGGLAKTPTCASNSNQPISEAFGSYMSLSSSGSVMSAANDSAAFEVAKLRRELELAHQKVAALTCQLSANASVVQAFEQSLQSLNQRLHQLSASSAIKEREVQELRKIIDRFRCQAALNDWPSILENARDGKKLSQSQEFVKPHHIIETDVMQQAGSLSSLVQSPHSVTGYPEINRYIQEVTPRGYMSPSYMPIRDSFERNSKKGGWLRTSLNRAFRRSKSRDPPDRARVTSTSSAHDPTVPGSSSGSSVRHSPNSSSGESPVNQSAASSITGAGNGLLEQPSSTAKDQFDSLSRQHQLHIMQETVLELQHQVSSLRAENALLQQTVDRCSQASGSDKGSVTGSASLSTTGQAGRLGRLLRELYSVNPEVGRRPIPVFLELSYRHNHSRPIDEHMSSRLASGPTSPTHSYLAQPTNQSQPLASPNPSARLYASTDGARHCDVGSNDLTHLHLLGRVCVEASSPILASDIRSKVKNLLRIYLNYLDSDEHIGLSPEAISSITIKAVPQSVAVNQSLKEFQLSPNNNEPAPLRIDPDHEISHITIRLHENAYAVERPVAPSLLNPLSVSSIAWISLLPCSLLSKMIESILANKSVIIYGPRGSGKLEFGRILIDAMSKMFPGFWVNPPNACHYYLRATPNATNELRQVLMNGLLAVEGLIILRLPPSLLPDLVKTMSELGFNTNPRKILLLAITDTLIFPEEPTKLKNCPGIFPFIADVQSAAGYMRRCLRQRFSQFAFQCLEASNTVELDGLTEIIEWLPGFWLRAVSAAAAWQHTNVDDASTTATAFPFSPFRLLACPLTLQASSVWFREVCEAEGVFRRVGDAERDLVRWLAATWPWPNDQLPLAFTPYGLGAGDSMTASTMIMYDSSASLPALLSTGDETRLDCAGRSIRRTSPRPIIRR</sequence>
<dbReference type="EMBL" id="UXSR01000638">
    <property type="protein sequence ID" value="VDD77125.1"/>
    <property type="molecule type" value="Genomic_DNA"/>
</dbReference>
<feature type="compositionally biased region" description="Low complexity" evidence="2">
    <location>
        <begin position="389"/>
        <end position="409"/>
    </location>
</feature>
<feature type="compositionally biased region" description="Polar residues" evidence="2">
    <location>
        <begin position="819"/>
        <end position="832"/>
    </location>
</feature>
<evidence type="ECO:0000256" key="2">
    <source>
        <dbReference type="SAM" id="MobiDB-lite"/>
    </source>
</evidence>
<evidence type="ECO:0000313" key="5">
    <source>
        <dbReference type="WBParaSite" id="MCU_010293-RA"/>
    </source>
</evidence>
<proteinExistence type="predicted"/>
<feature type="compositionally biased region" description="Polar residues" evidence="2">
    <location>
        <begin position="840"/>
        <end position="851"/>
    </location>
</feature>
<evidence type="ECO:0000256" key="1">
    <source>
        <dbReference type="SAM" id="Coils"/>
    </source>
</evidence>
<dbReference type="STRING" id="53468.A0A0R3U8D1"/>
<feature type="region of interest" description="Disordered" evidence="2">
    <location>
        <begin position="891"/>
        <end position="911"/>
    </location>
</feature>
<feature type="compositionally biased region" description="Low complexity" evidence="2">
    <location>
        <begin position="802"/>
        <end position="818"/>
    </location>
</feature>
<feature type="region of interest" description="Disordered" evidence="2">
    <location>
        <begin position="77"/>
        <end position="111"/>
    </location>
</feature>
<feature type="region of interest" description="Disordered" evidence="2">
    <location>
        <begin position="768"/>
        <end position="851"/>
    </location>
</feature>
<feature type="compositionally biased region" description="Polar residues" evidence="2">
    <location>
        <begin position="957"/>
        <end position="985"/>
    </location>
</feature>
<reference evidence="3 4" key="1">
    <citation type="submission" date="2018-10" db="EMBL/GenBank/DDBJ databases">
        <authorList>
            <consortium name="Pathogen Informatics"/>
        </authorList>
    </citation>
    <scope>NUCLEOTIDE SEQUENCE [LARGE SCALE GENOMIC DNA]</scope>
</reference>
<dbReference type="WBParaSite" id="MCU_010293-RA">
    <property type="protein sequence ID" value="MCU_010293-RA"/>
    <property type="gene ID" value="MCU_010293"/>
</dbReference>
<feature type="region of interest" description="Disordered" evidence="2">
    <location>
        <begin position="244"/>
        <end position="264"/>
    </location>
</feature>
<feature type="region of interest" description="Disordered" evidence="2">
    <location>
        <begin position="542"/>
        <end position="571"/>
    </location>
</feature>
<dbReference type="OrthoDB" id="6267848at2759"/>
<evidence type="ECO:0000313" key="4">
    <source>
        <dbReference type="Proteomes" id="UP000267029"/>
    </source>
</evidence>
<keyword evidence="4" id="KW-1185">Reference proteome</keyword>
<feature type="region of interest" description="Disordered" evidence="2">
    <location>
        <begin position="290"/>
        <end position="330"/>
    </location>
</feature>
<keyword evidence="1" id="KW-0175">Coiled coil</keyword>
<reference evidence="5" key="2">
    <citation type="submission" date="2019-11" db="UniProtKB">
        <authorList>
            <consortium name="WormBaseParasite"/>
        </authorList>
    </citation>
    <scope>IDENTIFICATION</scope>
</reference>
<protein>
    <submittedName>
        <fullName evidence="5">Serine/arginine repetitive matrix protein 2-like</fullName>
    </submittedName>
</protein>
<feature type="compositionally biased region" description="Low complexity" evidence="2">
    <location>
        <begin position="161"/>
        <end position="176"/>
    </location>
</feature>
<feature type="coiled-coil region" evidence="1">
    <location>
        <begin position="858"/>
        <end position="885"/>
    </location>
</feature>
<evidence type="ECO:0000313" key="3">
    <source>
        <dbReference type="EMBL" id="VDD77125.1"/>
    </source>
</evidence>
<dbReference type="InterPro" id="IPR039041">
    <property type="entry name" value="Nav/unc-53"/>
</dbReference>
<feature type="region of interest" description="Disordered" evidence="2">
    <location>
        <begin position="487"/>
        <end position="513"/>
    </location>
</feature>
<organism evidence="3 4">
    <name type="scientific">Mesocestoides corti</name>
    <name type="common">Flatworm</name>
    <dbReference type="NCBI Taxonomy" id="53468"/>
    <lineage>
        <taxon>Eukaryota</taxon>
        <taxon>Metazoa</taxon>
        <taxon>Spiralia</taxon>
        <taxon>Lophotrochozoa</taxon>
        <taxon>Platyhelminthes</taxon>
        <taxon>Cestoda</taxon>
        <taxon>Eucestoda</taxon>
        <taxon>Cyclophyllidea</taxon>
        <taxon>Mesocestoididae</taxon>
        <taxon>Mesocestoides</taxon>
    </lineage>
</organism>
<dbReference type="Proteomes" id="UP000267029">
    <property type="component" value="Unassembled WGS sequence"/>
</dbReference>
<accession>A0A0R3U8D1</accession>
<gene>
    <name evidence="3" type="ORF">MCOS_LOCUS3128</name>
</gene>
<feature type="compositionally biased region" description="Polar residues" evidence="2">
    <location>
        <begin position="301"/>
        <end position="310"/>
    </location>
</feature>
<feature type="region of interest" description="Disordered" evidence="2">
    <location>
        <begin position="342"/>
        <end position="475"/>
    </location>
</feature>
<feature type="compositionally biased region" description="Low complexity" evidence="2">
    <location>
        <begin position="245"/>
        <end position="262"/>
    </location>
</feature>
<dbReference type="PANTHER" id="PTHR12784">
    <property type="entry name" value="STEERIN"/>
    <property type="match status" value="1"/>
</dbReference>
<dbReference type="PANTHER" id="PTHR12784:SF28">
    <property type="entry name" value="PROTEIN SICKIE"/>
    <property type="match status" value="1"/>
</dbReference>
<feature type="region of interest" description="Disordered" evidence="2">
    <location>
        <begin position="142"/>
        <end position="176"/>
    </location>
</feature>
<feature type="coiled-coil region" evidence="1">
    <location>
        <begin position="605"/>
        <end position="660"/>
    </location>
</feature>
<feature type="compositionally biased region" description="Polar residues" evidence="2">
    <location>
        <begin position="410"/>
        <end position="446"/>
    </location>
</feature>
<feature type="region of interest" description="Disordered" evidence="2">
    <location>
        <begin position="953"/>
        <end position="987"/>
    </location>
</feature>
<feature type="compositionally biased region" description="Polar residues" evidence="2">
    <location>
        <begin position="77"/>
        <end position="87"/>
    </location>
</feature>
<name>A0A0R3U8D1_MESCO</name>